<dbReference type="AlphaFoldDB" id="Q2SC82"/>
<dbReference type="InterPro" id="IPR018165">
    <property type="entry name" value="Ala-tRNA-synth_IIc_core"/>
</dbReference>
<dbReference type="SUPFAM" id="SSF50447">
    <property type="entry name" value="Translation proteins"/>
    <property type="match status" value="1"/>
</dbReference>
<feature type="domain" description="Alanyl-transfer RNA synthetases family profile" evidence="7">
    <location>
        <begin position="1"/>
        <end position="235"/>
    </location>
</feature>
<evidence type="ECO:0000256" key="2">
    <source>
        <dbReference type="ARBA" id="ARBA00004496"/>
    </source>
</evidence>
<dbReference type="EMBL" id="CP000155">
    <property type="protein sequence ID" value="ABC31742.1"/>
    <property type="molecule type" value="Genomic_DNA"/>
</dbReference>
<dbReference type="PANTHER" id="PTHR43462:SF1">
    <property type="entry name" value="ALANYL-TRNA EDITING PROTEIN AARSD1"/>
    <property type="match status" value="1"/>
</dbReference>
<dbReference type="GO" id="GO:0005737">
    <property type="term" value="C:cytoplasm"/>
    <property type="evidence" value="ECO:0007669"/>
    <property type="project" value="UniProtKB-SubCell"/>
</dbReference>
<dbReference type="GO" id="GO:0005524">
    <property type="term" value="F:ATP binding"/>
    <property type="evidence" value="ECO:0007669"/>
    <property type="project" value="InterPro"/>
</dbReference>
<evidence type="ECO:0000256" key="4">
    <source>
        <dbReference type="ARBA" id="ARBA00022723"/>
    </source>
</evidence>
<organism evidence="8 9">
    <name type="scientific">Hahella chejuensis (strain KCTC 2396)</name>
    <dbReference type="NCBI Taxonomy" id="349521"/>
    <lineage>
        <taxon>Bacteria</taxon>
        <taxon>Pseudomonadati</taxon>
        <taxon>Pseudomonadota</taxon>
        <taxon>Gammaproteobacteria</taxon>
        <taxon>Oceanospirillales</taxon>
        <taxon>Hahellaceae</taxon>
        <taxon>Hahella</taxon>
    </lineage>
</organism>
<keyword evidence="4" id="KW-0479">Metal-binding</keyword>
<dbReference type="OrthoDB" id="9812949at2"/>
<dbReference type="GO" id="GO:0046872">
    <property type="term" value="F:metal ion binding"/>
    <property type="evidence" value="ECO:0007669"/>
    <property type="project" value="UniProtKB-KW"/>
</dbReference>
<evidence type="ECO:0000256" key="5">
    <source>
        <dbReference type="ARBA" id="ARBA00022833"/>
    </source>
</evidence>
<evidence type="ECO:0000256" key="6">
    <source>
        <dbReference type="ARBA" id="ARBA00032577"/>
    </source>
</evidence>
<gene>
    <name evidence="8" type="ordered locus">HCH_05059</name>
</gene>
<dbReference type="InterPro" id="IPR051335">
    <property type="entry name" value="Alanyl-tRNA_Editing_Enzymes"/>
</dbReference>
<comment type="cofactor">
    <cofactor evidence="1">
        <name>Zn(2+)</name>
        <dbReference type="ChEBI" id="CHEBI:29105"/>
    </cofactor>
</comment>
<evidence type="ECO:0000313" key="9">
    <source>
        <dbReference type="Proteomes" id="UP000000238"/>
    </source>
</evidence>
<dbReference type="STRING" id="349521.HCH_05059"/>
<dbReference type="Proteomes" id="UP000000238">
    <property type="component" value="Chromosome"/>
</dbReference>
<evidence type="ECO:0000256" key="1">
    <source>
        <dbReference type="ARBA" id="ARBA00001947"/>
    </source>
</evidence>
<dbReference type="GO" id="GO:0002161">
    <property type="term" value="F:aminoacyl-tRNA deacylase activity"/>
    <property type="evidence" value="ECO:0007669"/>
    <property type="project" value="UniProtKB-ARBA"/>
</dbReference>
<comment type="subcellular location">
    <subcellularLocation>
        <location evidence="2">Cytoplasm</location>
    </subcellularLocation>
</comment>
<dbReference type="Pfam" id="PF07973">
    <property type="entry name" value="tRNA_SAD"/>
    <property type="match status" value="1"/>
</dbReference>
<reference evidence="8 9" key="1">
    <citation type="journal article" date="2005" name="Nucleic Acids Res.">
        <title>Genomic blueprint of Hahella chejuensis, a marine microbe producing an algicidal agent.</title>
        <authorList>
            <person name="Jeong H."/>
            <person name="Yim J.H."/>
            <person name="Lee C."/>
            <person name="Choi S.-H."/>
            <person name="Park Y.K."/>
            <person name="Yoon S.H."/>
            <person name="Hur C.-G."/>
            <person name="Kang H.-Y."/>
            <person name="Kim D."/>
            <person name="Lee H.H."/>
            <person name="Park K.H."/>
            <person name="Park S.-H."/>
            <person name="Park H.-S."/>
            <person name="Lee H.K."/>
            <person name="Oh T.K."/>
            <person name="Kim J.F."/>
        </authorList>
    </citation>
    <scope>NUCLEOTIDE SEQUENCE [LARGE SCALE GENOMIC DNA]</scope>
    <source>
        <strain evidence="8 9">KCTC 2396</strain>
    </source>
</reference>
<dbReference type="GO" id="GO:0004813">
    <property type="term" value="F:alanine-tRNA ligase activity"/>
    <property type="evidence" value="ECO:0007669"/>
    <property type="project" value="InterPro"/>
</dbReference>
<keyword evidence="8" id="KW-0436">Ligase</keyword>
<evidence type="ECO:0000259" key="7">
    <source>
        <dbReference type="PROSITE" id="PS50860"/>
    </source>
</evidence>
<proteinExistence type="predicted"/>
<dbReference type="SUPFAM" id="SSF55186">
    <property type="entry name" value="ThrRS/AlaRS common domain"/>
    <property type="match status" value="1"/>
</dbReference>
<sequence length="235" mass="25948">MTQELFREDAYAKECIAKVVAIKENSVLLDRTIFYPLGGGQPGDTGEFENQSARVWKVTDTRKDPDGEGILHILDRSEGLEEGMELALRIDWERRYAHMRMHTCLHLLCSLIEAPVTGGNISVDKGRLDFYLDYSPDKDGLESRINALVAAGHPVSYRWITDEELDAQPELVRTLSVQPPKGAGKVRLVSVDGVDLQPCGGTHVKNTAEIGPVLIGKIENKGKGNRRVNLSLASV</sequence>
<dbReference type="Gene3D" id="3.30.980.10">
    <property type="entry name" value="Threonyl-trna Synthetase, Chain A, domain 2"/>
    <property type="match status" value="1"/>
</dbReference>
<evidence type="ECO:0000313" key="8">
    <source>
        <dbReference type="EMBL" id="ABC31742.1"/>
    </source>
</evidence>
<keyword evidence="5" id="KW-0862">Zinc</keyword>
<dbReference type="SMART" id="SM00863">
    <property type="entry name" value="tRNA_SAD"/>
    <property type="match status" value="1"/>
</dbReference>
<dbReference type="InterPro" id="IPR009000">
    <property type="entry name" value="Transl_B-barrel_sf"/>
</dbReference>
<keyword evidence="9" id="KW-1185">Reference proteome</keyword>
<dbReference type="eggNOG" id="COG2872">
    <property type="taxonomic scope" value="Bacteria"/>
</dbReference>
<dbReference type="HOGENOM" id="CLU_004485_3_2_6"/>
<dbReference type="GO" id="GO:0003676">
    <property type="term" value="F:nucleic acid binding"/>
    <property type="evidence" value="ECO:0007669"/>
    <property type="project" value="InterPro"/>
</dbReference>
<evidence type="ECO:0000256" key="3">
    <source>
        <dbReference type="ARBA" id="ARBA00017959"/>
    </source>
</evidence>
<protein>
    <recommendedName>
        <fullName evidence="3">Alanine--tRNA ligase</fullName>
    </recommendedName>
    <alternativeName>
        <fullName evidence="6">Alanyl-tRNA synthetase</fullName>
    </alternativeName>
</protein>
<keyword evidence="8" id="KW-0378">Hydrolase</keyword>
<dbReference type="GO" id="GO:0006419">
    <property type="term" value="P:alanyl-tRNA aminoacylation"/>
    <property type="evidence" value="ECO:0007669"/>
    <property type="project" value="InterPro"/>
</dbReference>
<keyword evidence="8" id="KW-0030">Aminoacyl-tRNA synthetase</keyword>
<name>Q2SC82_HAHCH</name>
<dbReference type="InterPro" id="IPR018164">
    <property type="entry name" value="Ala-tRNA-synth_IIc_N"/>
</dbReference>
<dbReference type="InterPro" id="IPR018163">
    <property type="entry name" value="Thr/Ala-tRNA-synth_IIc_edit"/>
</dbReference>
<accession>Q2SC82</accession>
<dbReference type="KEGG" id="hch:HCH_05059"/>
<dbReference type="Gene3D" id="2.40.30.130">
    <property type="match status" value="1"/>
</dbReference>
<dbReference type="InterPro" id="IPR012947">
    <property type="entry name" value="tRNA_SAD"/>
</dbReference>
<dbReference type="PANTHER" id="PTHR43462">
    <property type="entry name" value="ALANYL-TRNA EDITING PROTEIN"/>
    <property type="match status" value="1"/>
</dbReference>
<dbReference type="PROSITE" id="PS50860">
    <property type="entry name" value="AA_TRNA_LIGASE_II_ALA"/>
    <property type="match status" value="1"/>
</dbReference>
<dbReference type="Pfam" id="PF01411">
    <property type="entry name" value="tRNA-synt_2c"/>
    <property type="match status" value="1"/>
</dbReference>